<sequence length="63" mass="7334">MEVEDLKMMVAFGWELVSFGTIDVAREEEYFNLLKQKKYFDAIGPRLERLKVIAHVITGEGDR</sequence>
<accession>A0A1J7IM33</accession>
<evidence type="ECO:0000313" key="2">
    <source>
        <dbReference type="Proteomes" id="UP000182658"/>
    </source>
</evidence>
<evidence type="ECO:0000313" key="1">
    <source>
        <dbReference type="EMBL" id="OIW22193.1"/>
    </source>
</evidence>
<proteinExistence type="predicted"/>
<keyword evidence="2" id="KW-1185">Reference proteome</keyword>
<name>A0A1J7IM33_9PEZI</name>
<gene>
    <name evidence="1" type="ORF">CONLIGDRAFT_638514</name>
</gene>
<dbReference type="Proteomes" id="UP000182658">
    <property type="component" value="Unassembled WGS sequence"/>
</dbReference>
<organism evidence="1 2">
    <name type="scientific">Coniochaeta ligniaria NRRL 30616</name>
    <dbReference type="NCBI Taxonomy" id="1408157"/>
    <lineage>
        <taxon>Eukaryota</taxon>
        <taxon>Fungi</taxon>
        <taxon>Dikarya</taxon>
        <taxon>Ascomycota</taxon>
        <taxon>Pezizomycotina</taxon>
        <taxon>Sordariomycetes</taxon>
        <taxon>Sordariomycetidae</taxon>
        <taxon>Coniochaetales</taxon>
        <taxon>Coniochaetaceae</taxon>
        <taxon>Coniochaeta</taxon>
    </lineage>
</organism>
<dbReference type="AlphaFoldDB" id="A0A1J7IM33"/>
<dbReference type="EMBL" id="KV875139">
    <property type="protein sequence ID" value="OIW22193.1"/>
    <property type="molecule type" value="Genomic_DNA"/>
</dbReference>
<dbReference type="InParanoid" id="A0A1J7IM33"/>
<reference evidence="1 2" key="1">
    <citation type="submission" date="2016-10" db="EMBL/GenBank/DDBJ databases">
        <title>Draft genome sequence of Coniochaeta ligniaria NRRL30616, a lignocellulolytic fungus for bioabatement of inhibitors in plant biomass hydrolysates.</title>
        <authorList>
            <consortium name="DOE Joint Genome Institute"/>
            <person name="Jimenez D.J."/>
            <person name="Hector R.E."/>
            <person name="Riley R."/>
            <person name="Sun H."/>
            <person name="Grigoriev I.V."/>
            <person name="Van Elsas J.D."/>
            <person name="Nichols N.N."/>
        </authorList>
    </citation>
    <scope>NUCLEOTIDE SEQUENCE [LARGE SCALE GENOMIC DNA]</scope>
    <source>
        <strain evidence="1 2">NRRL 30616</strain>
    </source>
</reference>
<protein>
    <submittedName>
        <fullName evidence="1">Uncharacterized protein</fullName>
    </submittedName>
</protein>